<dbReference type="PRINTS" id="PR00081">
    <property type="entry name" value="GDHRDH"/>
</dbReference>
<accession>A0A0G4I5J0</accession>
<dbReference type="VEuPathDB" id="CryptoDB:Cvel_11122"/>
<dbReference type="PhylomeDB" id="A0A0G4I5J0"/>
<feature type="signal peptide" evidence="1">
    <location>
        <begin position="1"/>
        <end position="28"/>
    </location>
</feature>
<dbReference type="InterPro" id="IPR002347">
    <property type="entry name" value="SDR_fam"/>
</dbReference>
<dbReference type="Pfam" id="PF00106">
    <property type="entry name" value="adh_short"/>
    <property type="match status" value="1"/>
</dbReference>
<evidence type="ECO:0000313" key="2">
    <source>
        <dbReference type="EMBL" id="CEM52173.1"/>
    </source>
</evidence>
<dbReference type="InterPro" id="IPR052625">
    <property type="entry name" value="Chl_b_Red"/>
</dbReference>
<dbReference type="PANTHER" id="PTHR24314">
    <property type="entry name" value="NON-SPECIFIC LIPID TRANSFER PROTEIN-RELATED"/>
    <property type="match status" value="1"/>
</dbReference>
<dbReference type="InterPro" id="IPR036291">
    <property type="entry name" value="NAD(P)-bd_dom_sf"/>
</dbReference>
<keyword evidence="1" id="KW-0732">Signal</keyword>
<organism evidence="2">
    <name type="scientific">Chromera velia CCMP2878</name>
    <dbReference type="NCBI Taxonomy" id="1169474"/>
    <lineage>
        <taxon>Eukaryota</taxon>
        <taxon>Sar</taxon>
        <taxon>Alveolata</taxon>
        <taxon>Colpodellida</taxon>
        <taxon>Chromeraceae</taxon>
        <taxon>Chromera</taxon>
    </lineage>
</organism>
<protein>
    <recommendedName>
        <fullName evidence="3">Ketoreductase (KR) domain-containing protein</fullName>
    </recommendedName>
</protein>
<dbReference type="AlphaFoldDB" id="A0A0G4I5J0"/>
<dbReference type="SUPFAM" id="SSF51735">
    <property type="entry name" value="NAD(P)-binding Rossmann-fold domains"/>
    <property type="match status" value="1"/>
</dbReference>
<dbReference type="CDD" id="cd05233">
    <property type="entry name" value="SDR_c"/>
    <property type="match status" value="1"/>
</dbReference>
<name>A0A0G4I5J0_9ALVE</name>
<dbReference type="GO" id="GO:0034256">
    <property type="term" value="F:chlorophyll(ide) b reductase activity"/>
    <property type="evidence" value="ECO:0007669"/>
    <property type="project" value="TreeGrafter"/>
</dbReference>
<dbReference type="Gene3D" id="3.40.50.720">
    <property type="entry name" value="NAD(P)-binding Rossmann-like Domain"/>
    <property type="match status" value="1"/>
</dbReference>
<evidence type="ECO:0000256" key="1">
    <source>
        <dbReference type="SAM" id="SignalP"/>
    </source>
</evidence>
<feature type="chain" id="PRO_5005192360" description="Ketoreductase (KR) domain-containing protein" evidence="1">
    <location>
        <begin position="29"/>
        <end position="351"/>
    </location>
</feature>
<dbReference type="GO" id="GO:0010304">
    <property type="term" value="P:PSII associated light-harvesting complex II catabolic process"/>
    <property type="evidence" value="ECO:0007669"/>
    <property type="project" value="TreeGrafter"/>
</dbReference>
<sequence length="351" mass="38075">MCRRSMKAGTSFLGLFVTVLGPSRLVTGFAVSVPQSKGKVVVITGGAGGLGFALAEEFLSFGDGVVIAGRDERRLETAAAALLRRGRRETETASERTSESRVKFRRCDVRNADDVGALADFAVSEFGSVDLWVNNAATRPRGPLGKETAEYLRECVETNVLGSMLGCREAVRVMRACAAKKEIRESECVGHIFNMGFSEFGASFSASPATHKATKRALPALTKALREELKKETDEERRKGKKGVNIGVHELSPGLVLTDLLLENASGPAKRIFNVLAEEPDTVARELVPQMRSLSRADGDVVFLPPVCAVSRLLQNIPTLLSGDGRFFDSRGERVRTEGVRYSEWGAATFF</sequence>
<gene>
    <name evidence="2" type="ORF">Cvel_11122</name>
</gene>
<dbReference type="GO" id="GO:0015996">
    <property type="term" value="P:chlorophyll catabolic process"/>
    <property type="evidence" value="ECO:0007669"/>
    <property type="project" value="TreeGrafter"/>
</dbReference>
<reference evidence="2" key="1">
    <citation type="submission" date="2014-11" db="EMBL/GenBank/DDBJ databases">
        <authorList>
            <person name="Otto D Thomas"/>
            <person name="Naeem Raeece"/>
        </authorList>
    </citation>
    <scope>NUCLEOTIDE SEQUENCE</scope>
</reference>
<dbReference type="PANTHER" id="PTHR24314:SF26">
    <property type="match status" value="1"/>
</dbReference>
<proteinExistence type="predicted"/>
<dbReference type="EMBL" id="CDMZ01005172">
    <property type="protein sequence ID" value="CEM52173.1"/>
    <property type="molecule type" value="Genomic_DNA"/>
</dbReference>
<evidence type="ECO:0008006" key="3">
    <source>
        <dbReference type="Google" id="ProtNLM"/>
    </source>
</evidence>